<accession>L1QKR0</accession>
<dbReference type="HOGENOM" id="CLU_2104716_0_0_9"/>
<dbReference type="OrthoDB" id="1914174at2"/>
<evidence type="ECO:0000313" key="2">
    <source>
        <dbReference type="Proteomes" id="UP000010420"/>
    </source>
</evidence>
<protein>
    <submittedName>
        <fullName evidence="1">Uncharacterized protein</fullName>
    </submittedName>
</protein>
<reference evidence="1 2" key="1">
    <citation type="submission" date="2012-05" db="EMBL/GenBank/DDBJ databases">
        <authorList>
            <person name="Weinstock G."/>
            <person name="Sodergren E."/>
            <person name="Lobos E.A."/>
            <person name="Fulton L."/>
            <person name="Fulton R."/>
            <person name="Courtney L."/>
            <person name="Fronick C."/>
            <person name="O'Laughlin M."/>
            <person name="Godfrey J."/>
            <person name="Wilson R.M."/>
            <person name="Miner T."/>
            <person name="Farmer C."/>
            <person name="Delehaunty K."/>
            <person name="Cordes M."/>
            <person name="Minx P."/>
            <person name="Tomlinson C."/>
            <person name="Chen J."/>
            <person name="Wollam A."/>
            <person name="Pepin K.H."/>
            <person name="Bhonagiri V."/>
            <person name="Zhang X."/>
            <person name="Suruliraj S."/>
            <person name="Warren W."/>
            <person name="Mitreva M."/>
            <person name="Mardis E.R."/>
            <person name="Wilson R.K."/>
        </authorList>
    </citation>
    <scope>NUCLEOTIDE SEQUENCE [LARGE SCALE GENOMIC DNA]</scope>
    <source>
        <strain evidence="1 2">DSM 1785</strain>
    </source>
</reference>
<dbReference type="AlphaFoldDB" id="L1QKR0"/>
<sequence>MSLCIGEDYELWVVSDNGTDYQVERCHIFEPGNYTLQLRKKVDDGEATPYFDIPCHYICCVSMLFQIEFPACPQCPDDCVSEEIVNGSFETQNFDGWNVEGESEEATATVTTNGG</sequence>
<dbReference type="PATRIC" id="fig|545697.3.peg.630"/>
<proteinExistence type="predicted"/>
<name>L1QKR0_9CLOT</name>
<keyword evidence="2" id="KW-1185">Reference proteome</keyword>
<organism evidence="1 2">
    <name type="scientific">Clostridium celatum DSM 1785</name>
    <dbReference type="NCBI Taxonomy" id="545697"/>
    <lineage>
        <taxon>Bacteria</taxon>
        <taxon>Bacillati</taxon>
        <taxon>Bacillota</taxon>
        <taxon>Clostridia</taxon>
        <taxon>Eubacteriales</taxon>
        <taxon>Clostridiaceae</taxon>
        <taxon>Clostridium</taxon>
    </lineage>
</organism>
<dbReference type="RefSeq" id="WP_005210931.1">
    <property type="nucleotide sequence ID" value="NZ_KB291615.1"/>
</dbReference>
<dbReference type="EMBL" id="AMEZ01000022">
    <property type="protein sequence ID" value="EKY28584.1"/>
    <property type="molecule type" value="Genomic_DNA"/>
</dbReference>
<gene>
    <name evidence="1" type="ORF">HMPREF0216_00637</name>
</gene>
<evidence type="ECO:0000313" key="1">
    <source>
        <dbReference type="EMBL" id="EKY28584.1"/>
    </source>
</evidence>
<comment type="caution">
    <text evidence="1">The sequence shown here is derived from an EMBL/GenBank/DDBJ whole genome shotgun (WGS) entry which is preliminary data.</text>
</comment>
<dbReference type="Proteomes" id="UP000010420">
    <property type="component" value="Unassembled WGS sequence"/>
</dbReference>